<dbReference type="CDD" id="cd03344">
    <property type="entry name" value="GroEL"/>
    <property type="match status" value="1"/>
</dbReference>
<proteinExistence type="inferred from homology"/>
<evidence type="ECO:0000256" key="6">
    <source>
        <dbReference type="ARBA" id="ARBA00023186"/>
    </source>
</evidence>
<dbReference type="GO" id="GO:0051082">
    <property type="term" value="F:unfolded protein binding"/>
    <property type="evidence" value="ECO:0007669"/>
    <property type="project" value="UniProtKB-UniRule"/>
</dbReference>
<sequence length="543" mass="57109">MAKMIAFNEEARRGLERGMNTLADAVKVTLGPRGRNVVLEKKWGAPTITNDGVSIAKEIELEDPWEKIGAELVKEVAKKTDDVAGDGTTTATVLAQALVREGLRNVAAGANPMALKKGIEKAVASVSEYLLSTAKDVETKEQIAATASISAADPAIGELIAEAMDKVGKEGVITVEESNTFGLELELTEGMRFDKGHLSAYFVTDTDRMETVLDDPYILVVNSKISSVKDLLPLLEKVMQSGKPLAIIAEDVEGEALATLVVNKIRGTFKSVAVKAPGFGDRRKAMLADIAILTGGQVISEEVGLKLDNADLSLLGRARKFVTTKDETTIIEGAGDADQIQGRVNQIRAEIEKSDSDYDREKLQERLAKLAGGVAVIKAGAATEVELKERKHRIEDAVRNAKAAVEEGIVAGGGVALAQATTVAFEKLDLEGDEATGANIVRVALEAPLKQIAINAGLEGGVVAEKVRNSETGWGLNAATGEYVDLIAAGIIDPAKVTRSALQNAASIAALFLTTEAVIADKPEKNAPAMAGGGDGGMGGMDF</sequence>
<evidence type="ECO:0000256" key="8">
    <source>
        <dbReference type="ARBA" id="ARBA00025702"/>
    </source>
</evidence>
<dbReference type="GO" id="GO:0009986">
    <property type="term" value="C:cell surface"/>
    <property type="evidence" value="ECO:0007669"/>
    <property type="project" value="UniProtKB-SubCell"/>
</dbReference>
<evidence type="ECO:0000256" key="1">
    <source>
        <dbReference type="ARBA" id="ARBA00004191"/>
    </source>
</evidence>
<comment type="subcellular location">
    <subcellularLocation>
        <location evidence="2">Cell surface</location>
    </subcellularLocation>
    <subcellularLocation>
        <location evidence="9">Cytoplasm</location>
    </subcellularLocation>
    <subcellularLocation>
        <location evidence="8">Secreted</location>
        <location evidence="8">Capsule</location>
    </subcellularLocation>
    <subcellularLocation>
        <location evidence="1">Secreted</location>
        <location evidence="1">Cell wall</location>
    </subcellularLocation>
</comment>
<evidence type="ECO:0000256" key="9">
    <source>
        <dbReference type="HAMAP-Rule" id="MF_00600"/>
    </source>
</evidence>
<dbReference type="SUPFAM" id="SSF52029">
    <property type="entry name" value="GroEL apical domain-like"/>
    <property type="match status" value="1"/>
</dbReference>
<dbReference type="Proteomes" id="UP000580718">
    <property type="component" value="Unassembled WGS sequence"/>
</dbReference>
<dbReference type="EMBL" id="QKNV01000059">
    <property type="protein sequence ID" value="PZA21909.1"/>
    <property type="molecule type" value="Genomic_DNA"/>
</dbReference>
<dbReference type="GO" id="GO:0042603">
    <property type="term" value="C:capsule"/>
    <property type="evidence" value="ECO:0007669"/>
    <property type="project" value="UniProtKB-SubCell"/>
</dbReference>
<comment type="similarity">
    <text evidence="3 9 10">Belongs to the chaperonin (HSP60) family.</text>
</comment>
<dbReference type="RefSeq" id="WP_110551756.1">
    <property type="nucleotide sequence ID" value="NZ_JACIBU010000001.1"/>
</dbReference>
<dbReference type="Gene3D" id="3.30.260.10">
    <property type="entry name" value="TCP-1-like chaperonin intermediate domain"/>
    <property type="match status" value="1"/>
</dbReference>
<dbReference type="OrthoDB" id="9766614at2"/>
<dbReference type="Pfam" id="PF00118">
    <property type="entry name" value="Cpn60_TCP1"/>
    <property type="match status" value="1"/>
</dbReference>
<dbReference type="NCBIfam" id="TIGR02348">
    <property type="entry name" value="GroEL"/>
    <property type="match status" value="1"/>
</dbReference>
<dbReference type="EC" id="5.6.1.7" evidence="9"/>
<comment type="function">
    <text evidence="9 11">Together with its co-chaperonin GroES, plays an essential role in assisting protein folding. The GroEL-GroES system forms a nano-cage that allows encapsulation of the non-native substrate proteins and provides a physical environment optimized to promote and accelerate protein folding.</text>
</comment>
<dbReference type="GO" id="GO:0005737">
    <property type="term" value="C:cytoplasm"/>
    <property type="evidence" value="ECO:0007669"/>
    <property type="project" value="UniProtKB-SubCell"/>
</dbReference>
<dbReference type="SUPFAM" id="SSF54849">
    <property type="entry name" value="GroEL-intermediate domain like"/>
    <property type="match status" value="1"/>
</dbReference>
<dbReference type="InterPro" id="IPR018370">
    <property type="entry name" value="Chaperonin_Cpn60_CS"/>
</dbReference>
<dbReference type="PANTHER" id="PTHR45633">
    <property type="entry name" value="60 KDA HEAT SHOCK PROTEIN, MITOCHONDRIAL"/>
    <property type="match status" value="1"/>
</dbReference>
<evidence type="ECO:0000256" key="11">
    <source>
        <dbReference type="RuleBase" id="RU000419"/>
    </source>
</evidence>
<dbReference type="AlphaFoldDB" id="A0A323VB47"/>
<evidence type="ECO:0000313" key="15">
    <source>
        <dbReference type="Proteomes" id="UP000580718"/>
    </source>
</evidence>
<evidence type="ECO:0000256" key="10">
    <source>
        <dbReference type="RuleBase" id="RU000418"/>
    </source>
</evidence>
<dbReference type="InterPro" id="IPR027410">
    <property type="entry name" value="TCP-1-like_intermed_sf"/>
</dbReference>
<feature type="binding site" evidence="9">
    <location>
        <position position="413"/>
    </location>
    <ligand>
        <name>ATP</name>
        <dbReference type="ChEBI" id="CHEBI:30616"/>
    </ligand>
</feature>
<organism evidence="13 14">
    <name type="scientific">Modestobacter versicolor</name>
    <dbReference type="NCBI Taxonomy" id="429133"/>
    <lineage>
        <taxon>Bacteria</taxon>
        <taxon>Bacillati</taxon>
        <taxon>Actinomycetota</taxon>
        <taxon>Actinomycetes</taxon>
        <taxon>Geodermatophilales</taxon>
        <taxon>Geodermatophilaceae</taxon>
        <taxon>Modestobacter</taxon>
    </lineage>
</organism>
<feature type="binding site" evidence="9">
    <location>
        <begin position="86"/>
        <end position="90"/>
    </location>
    <ligand>
        <name>ATP</name>
        <dbReference type="ChEBI" id="CHEBI:30616"/>
    </ligand>
</feature>
<dbReference type="InterPro" id="IPR027409">
    <property type="entry name" value="GroEL-like_apical_dom_sf"/>
</dbReference>
<dbReference type="HAMAP" id="MF_00600">
    <property type="entry name" value="CH60"/>
    <property type="match status" value="1"/>
</dbReference>
<dbReference type="GO" id="GO:0005524">
    <property type="term" value="F:ATP binding"/>
    <property type="evidence" value="ECO:0007669"/>
    <property type="project" value="UniProtKB-UniRule"/>
</dbReference>
<dbReference type="NCBIfam" id="NF009489">
    <property type="entry name" value="PRK12851.1"/>
    <property type="match status" value="1"/>
</dbReference>
<comment type="caution">
    <text evidence="13">The sequence shown here is derived from an EMBL/GenBank/DDBJ whole genome shotgun (WGS) entry which is preliminary data.</text>
</comment>
<feature type="binding site" evidence="9">
    <location>
        <position position="493"/>
    </location>
    <ligand>
        <name>ATP</name>
        <dbReference type="ChEBI" id="CHEBI:30616"/>
    </ligand>
</feature>
<gene>
    <name evidence="9 13" type="primary">groL</name>
    <name evidence="9" type="synonym">groEL</name>
    <name evidence="13" type="ORF">DMO24_07830</name>
    <name evidence="12" type="ORF">FHX36_002454</name>
</gene>
<dbReference type="FunFam" id="3.50.7.10:FF:000001">
    <property type="entry name" value="60 kDa chaperonin"/>
    <property type="match status" value="1"/>
</dbReference>
<dbReference type="NCBIfam" id="NF009488">
    <property type="entry name" value="PRK12850.1"/>
    <property type="match status" value="1"/>
</dbReference>
<evidence type="ECO:0000313" key="12">
    <source>
        <dbReference type="EMBL" id="MBB3676719.1"/>
    </source>
</evidence>
<feature type="binding site" evidence="9">
    <location>
        <begin position="477"/>
        <end position="479"/>
    </location>
    <ligand>
        <name>ATP</name>
        <dbReference type="ChEBI" id="CHEBI:30616"/>
    </ligand>
</feature>
<evidence type="ECO:0000256" key="7">
    <source>
        <dbReference type="ARBA" id="ARBA00023235"/>
    </source>
</evidence>
<reference evidence="13 14" key="1">
    <citation type="submission" date="2018-06" db="EMBL/GenBank/DDBJ databases">
        <title>Draft genome sequence of Modestobacter versicolor CP153-2.</title>
        <authorList>
            <person name="Gundlapally S.R."/>
        </authorList>
    </citation>
    <scope>NUCLEOTIDE SEQUENCE [LARGE SCALE GENOMIC DNA]</scope>
    <source>
        <strain evidence="13 14">CP153-2</strain>
    </source>
</reference>
<comment type="subunit">
    <text evidence="9 11">Forms a cylinder of 14 subunits composed of two heptameric rings stacked back-to-back. Interacts with the co-chaperonin GroES.</text>
</comment>
<dbReference type="GO" id="GO:0009408">
    <property type="term" value="P:response to heat"/>
    <property type="evidence" value="ECO:0007669"/>
    <property type="project" value="UniProtKB-ARBA"/>
</dbReference>
<keyword evidence="7 9" id="KW-0413">Isomerase</keyword>
<evidence type="ECO:0000256" key="5">
    <source>
        <dbReference type="ARBA" id="ARBA00022840"/>
    </source>
</evidence>
<comment type="caution">
    <text evidence="9">Lacks conserved residue(s) required for the propagation of feature annotation.</text>
</comment>
<keyword evidence="5 9" id="KW-0067">ATP-binding</keyword>
<name>A0A323VB47_9ACTN</name>
<keyword evidence="4 9" id="KW-0547">Nucleotide-binding</keyword>
<dbReference type="Proteomes" id="UP000247602">
    <property type="component" value="Unassembled WGS sequence"/>
</dbReference>
<keyword evidence="9" id="KW-0963">Cytoplasm</keyword>
<accession>A0A323VB47</accession>
<dbReference type="NCBIfam" id="NF000592">
    <property type="entry name" value="PRK00013.1"/>
    <property type="match status" value="1"/>
</dbReference>
<dbReference type="InterPro" id="IPR001844">
    <property type="entry name" value="Cpn60/GroEL"/>
</dbReference>
<dbReference type="GO" id="GO:0140662">
    <property type="term" value="F:ATP-dependent protein folding chaperone"/>
    <property type="evidence" value="ECO:0007669"/>
    <property type="project" value="InterPro"/>
</dbReference>
<dbReference type="NCBIfam" id="NF009487">
    <property type="entry name" value="PRK12849.1"/>
    <property type="match status" value="1"/>
</dbReference>
<dbReference type="GO" id="GO:0016853">
    <property type="term" value="F:isomerase activity"/>
    <property type="evidence" value="ECO:0007669"/>
    <property type="project" value="UniProtKB-KW"/>
</dbReference>
<dbReference type="GO" id="GO:0042026">
    <property type="term" value="P:protein refolding"/>
    <property type="evidence" value="ECO:0007669"/>
    <property type="project" value="UniProtKB-UniRule"/>
</dbReference>
<dbReference type="InterPro" id="IPR027413">
    <property type="entry name" value="GROEL-like_equatorial_sf"/>
</dbReference>
<evidence type="ECO:0000256" key="2">
    <source>
        <dbReference type="ARBA" id="ARBA00004241"/>
    </source>
</evidence>
<dbReference type="InterPro" id="IPR002423">
    <property type="entry name" value="Cpn60/GroEL/TCP-1"/>
</dbReference>
<dbReference type="PROSITE" id="PS00296">
    <property type="entry name" value="CHAPERONINS_CPN60"/>
    <property type="match status" value="1"/>
</dbReference>
<reference evidence="12 15" key="2">
    <citation type="submission" date="2020-08" db="EMBL/GenBank/DDBJ databases">
        <title>Sequencing the genomes of 1000 actinobacteria strains.</title>
        <authorList>
            <person name="Klenk H.-P."/>
        </authorList>
    </citation>
    <scope>NUCLEOTIDE SEQUENCE [LARGE SCALE GENOMIC DNA]</scope>
    <source>
        <strain evidence="12 15">DSM 16678</strain>
    </source>
</reference>
<evidence type="ECO:0000313" key="14">
    <source>
        <dbReference type="Proteomes" id="UP000247602"/>
    </source>
</evidence>
<feature type="binding site" evidence="9">
    <location>
        <begin position="29"/>
        <end position="32"/>
    </location>
    <ligand>
        <name>ATP</name>
        <dbReference type="ChEBI" id="CHEBI:30616"/>
    </ligand>
</feature>
<evidence type="ECO:0000313" key="13">
    <source>
        <dbReference type="EMBL" id="PZA21909.1"/>
    </source>
</evidence>
<dbReference type="Gene3D" id="1.10.560.10">
    <property type="entry name" value="GroEL-like equatorial domain"/>
    <property type="match status" value="1"/>
</dbReference>
<dbReference type="PRINTS" id="PR00298">
    <property type="entry name" value="CHAPERONIN60"/>
</dbReference>
<keyword evidence="14" id="KW-1185">Reference proteome</keyword>
<dbReference type="SUPFAM" id="SSF48592">
    <property type="entry name" value="GroEL equatorial domain-like"/>
    <property type="match status" value="1"/>
</dbReference>
<keyword evidence="6 9" id="KW-0143">Chaperone</keyword>
<protein>
    <recommendedName>
        <fullName evidence="9">Chaperonin GroEL</fullName>
        <ecNumber evidence="9">5.6.1.7</ecNumber>
    </recommendedName>
    <alternativeName>
        <fullName evidence="9">60 kDa chaperonin</fullName>
    </alternativeName>
    <alternativeName>
        <fullName evidence="9">Chaperonin-60</fullName>
        <shortName evidence="9">Cpn60</shortName>
    </alternativeName>
</protein>
<dbReference type="Gene3D" id="3.50.7.10">
    <property type="entry name" value="GroEL"/>
    <property type="match status" value="1"/>
</dbReference>
<evidence type="ECO:0000256" key="3">
    <source>
        <dbReference type="ARBA" id="ARBA00006607"/>
    </source>
</evidence>
<evidence type="ECO:0000256" key="4">
    <source>
        <dbReference type="ARBA" id="ARBA00022741"/>
    </source>
</evidence>
<dbReference type="EMBL" id="JACIBU010000001">
    <property type="protein sequence ID" value="MBB3676719.1"/>
    <property type="molecule type" value="Genomic_DNA"/>
</dbReference>